<feature type="region of interest" description="Disordered" evidence="1">
    <location>
        <begin position="27"/>
        <end position="123"/>
    </location>
</feature>
<reference evidence="2" key="1">
    <citation type="submission" date="2007-07" db="EMBL/GenBank/DDBJ databases">
        <title>PCAP assembly of the Caenorhabditis remanei genome.</title>
        <authorList>
            <consortium name="The Caenorhabditis remanei Sequencing Consortium"/>
            <person name="Wilson R.K."/>
        </authorList>
    </citation>
    <scope>NUCLEOTIDE SEQUENCE [LARGE SCALE GENOMIC DNA]</scope>
    <source>
        <strain evidence="2">PB4641</strain>
    </source>
</reference>
<keyword evidence="3" id="KW-1185">Reference proteome</keyword>
<sequence>MAVFMTIVFGISCFILIQITCNKKKKDIEKPSPPFAVSHSKSAFSEVDLEMDTTQRDDETDREKERNLKKEMRRNSEKEDKSNSKNESLKSKTVKREKSSGKEDGETPAEMKLNSSKKNDMKL</sequence>
<evidence type="ECO:0000313" key="2">
    <source>
        <dbReference type="EMBL" id="EFO90508.1"/>
    </source>
</evidence>
<evidence type="ECO:0000313" key="3">
    <source>
        <dbReference type="Proteomes" id="UP000008281"/>
    </source>
</evidence>
<organism evidence="3">
    <name type="scientific">Caenorhabditis remanei</name>
    <name type="common">Caenorhabditis vulgaris</name>
    <dbReference type="NCBI Taxonomy" id="31234"/>
    <lineage>
        <taxon>Eukaryota</taxon>
        <taxon>Metazoa</taxon>
        <taxon>Ecdysozoa</taxon>
        <taxon>Nematoda</taxon>
        <taxon>Chromadorea</taxon>
        <taxon>Rhabditida</taxon>
        <taxon>Rhabditina</taxon>
        <taxon>Rhabditomorpha</taxon>
        <taxon>Rhabditoidea</taxon>
        <taxon>Rhabditidae</taxon>
        <taxon>Peloderinae</taxon>
        <taxon>Caenorhabditis</taxon>
    </lineage>
</organism>
<feature type="compositionally biased region" description="Basic and acidic residues" evidence="1">
    <location>
        <begin position="53"/>
        <end position="105"/>
    </location>
</feature>
<protein>
    <submittedName>
        <fullName evidence="2">Uncharacterized protein</fullName>
    </submittedName>
</protein>
<dbReference type="HOGENOM" id="CLU_2017319_0_0_1"/>
<dbReference type="AlphaFoldDB" id="E3M366"/>
<name>E3M366_CAERE</name>
<dbReference type="Proteomes" id="UP000008281">
    <property type="component" value="Unassembled WGS sequence"/>
</dbReference>
<gene>
    <name evidence="2" type="ORF">CRE_08232</name>
</gene>
<dbReference type="EMBL" id="DS268423">
    <property type="protein sequence ID" value="EFO90508.1"/>
    <property type="molecule type" value="Genomic_DNA"/>
</dbReference>
<evidence type="ECO:0000256" key="1">
    <source>
        <dbReference type="SAM" id="MobiDB-lite"/>
    </source>
</evidence>
<proteinExistence type="predicted"/>
<accession>E3M366</accession>
<dbReference type="InParanoid" id="E3M366"/>